<organism evidence="2 3">
    <name type="scientific">Trema orientale</name>
    <name type="common">Charcoal tree</name>
    <name type="synonym">Celtis orientalis</name>
    <dbReference type="NCBI Taxonomy" id="63057"/>
    <lineage>
        <taxon>Eukaryota</taxon>
        <taxon>Viridiplantae</taxon>
        <taxon>Streptophyta</taxon>
        <taxon>Embryophyta</taxon>
        <taxon>Tracheophyta</taxon>
        <taxon>Spermatophyta</taxon>
        <taxon>Magnoliopsida</taxon>
        <taxon>eudicotyledons</taxon>
        <taxon>Gunneridae</taxon>
        <taxon>Pentapetalae</taxon>
        <taxon>rosids</taxon>
        <taxon>fabids</taxon>
        <taxon>Rosales</taxon>
        <taxon>Cannabaceae</taxon>
        <taxon>Trema</taxon>
    </lineage>
</organism>
<dbReference type="AlphaFoldDB" id="A0A2P5AFP5"/>
<feature type="region of interest" description="Disordered" evidence="1">
    <location>
        <begin position="1"/>
        <end position="35"/>
    </location>
</feature>
<sequence>MDVRHQGDSYTGGRFEDSSGTTATHASDTQSGRKLTGEVVELDVQKFELGKIPKGGGHSPYKVTKTKIQSAQGLEIANGIW</sequence>
<dbReference type="EMBL" id="JXTC01000887">
    <property type="protein sequence ID" value="PON35352.1"/>
    <property type="molecule type" value="Genomic_DNA"/>
</dbReference>
<reference evidence="3" key="1">
    <citation type="submission" date="2016-06" db="EMBL/GenBank/DDBJ databases">
        <title>Parallel loss of symbiosis genes in relatives of nitrogen-fixing non-legume Parasponia.</title>
        <authorList>
            <person name="Van Velzen R."/>
            <person name="Holmer R."/>
            <person name="Bu F."/>
            <person name="Rutten L."/>
            <person name="Van Zeijl A."/>
            <person name="Liu W."/>
            <person name="Santuari L."/>
            <person name="Cao Q."/>
            <person name="Sharma T."/>
            <person name="Shen D."/>
            <person name="Roswanjaya Y."/>
            <person name="Wardhani T."/>
            <person name="Kalhor M.S."/>
            <person name="Jansen J."/>
            <person name="Van den Hoogen J."/>
            <person name="Gungor B."/>
            <person name="Hartog M."/>
            <person name="Hontelez J."/>
            <person name="Verver J."/>
            <person name="Yang W.-C."/>
            <person name="Schijlen E."/>
            <person name="Repin R."/>
            <person name="Schilthuizen M."/>
            <person name="Schranz E."/>
            <person name="Heidstra R."/>
            <person name="Miyata K."/>
            <person name="Fedorova E."/>
            <person name="Kohlen W."/>
            <person name="Bisseling T."/>
            <person name="Smit S."/>
            <person name="Geurts R."/>
        </authorList>
    </citation>
    <scope>NUCLEOTIDE SEQUENCE [LARGE SCALE GENOMIC DNA]</scope>
    <source>
        <strain evidence="3">cv. RG33-2</strain>
    </source>
</reference>
<keyword evidence="3" id="KW-1185">Reference proteome</keyword>
<name>A0A2P5AFP5_TREOI</name>
<dbReference type="Proteomes" id="UP000237000">
    <property type="component" value="Unassembled WGS sequence"/>
</dbReference>
<dbReference type="InParanoid" id="A0A2P5AFP5"/>
<comment type="caution">
    <text evidence="2">The sequence shown here is derived from an EMBL/GenBank/DDBJ whole genome shotgun (WGS) entry which is preliminary data.</text>
</comment>
<proteinExistence type="predicted"/>
<evidence type="ECO:0000313" key="2">
    <source>
        <dbReference type="EMBL" id="PON35352.1"/>
    </source>
</evidence>
<feature type="compositionally biased region" description="Polar residues" evidence="1">
    <location>
        <begin position="18"/>
        <end position="33"/>
    </location>
</feature>
<gene>
    <name evidence="2" type="ORF">TorRG33x02_351480</name>
</gene>
<evidence type="ECO:0000256" key="1">
    <source>
        <dbReference type="SAM" id="MobiDB-lite"/>
    </source>
</evidence>
<evidence type="ECO:0000313" key="3">
    <source>
        <dbReference type="Proteomes" id="UP000237000"/>
    </source>
</evidence>
<accession>A0A2P5AFP5</accession>
<protein>
    <submittedName>
        <fullName evidence="2">Uncharacterized protein</fullName>
    </submittedName>
</protein>